<comment type="caution">
    <text evidence="1">The sequence shown here is derived from an EMBL/GenBank/DDBJ whole genome shotgun (WGS) entry which is preliminary data.</text>
</comment>
<dbReference type="Proteomes" id="UP001054945">
    <property type="component" value="Unassembled WGS sequence"/>
</dbReference>
<reference evidence="1 2" key="1">
    <citation type="submission" date="2021-06" db="EMBL/GenBank/DDBJ databases">
        <title>Caerostris extrusa draft genome.</title>
        <authorList>
            <person name="Kono N."/>
            <person name="Arakawa K."/>
        </authorList>
    </citation>
    <scope>NUCLEOTIDE SEQUENCE [LARGE SCALE GENOMIC DNA]</scope>
</reference>
<evidence type="ECO:0000313" key="2">
    <source>
        <dbReference type="Proteomes" id="UP001054945"/>
    </source>
</evidence>
<protein>
    <submittedName>
        <fullName evidence="1">Uncharacterized protein</fullName>
    </submittedName>
</protein>
<name>A0AAV4S2A0_CAEEX</name>
<keyword evidence="2" id="KW-1185">Reference proteome</keyword>
<evidence type="ECO:0000313" key="1">
    <source>
        <dbReference type="EMBL" id="GIY28658.1"/>
    </source>
</evidence>
<dbReference type="EMBL" id="BPLR01008973">
    <property type="protein sequence ID" value="GIY28658.1"/>
    <property type="molecule type" value="Genomic_DNA"/>
</dbReference>
<proteinExistence type="predicted"/>
<accession>A0AAV4S2A0</accession>
<gene>
    <name evidence="1" type="ORF">CEXT_773381</name>
</gene>
<sequence length="78" mass="8743">MSPLTPKVVVCHHNEPDQGHLHFGSSTNITSPKTLTLNFRQPPSGSSFEVIVVEETFDGSSARDCWNQEVLTFSHWVF</sequence>
<organism evidence="1 2">
    <name type="scientific">Caerostris extrusa</name>
    <name type="common">Bark spider</name>
    <name type="synonym">Caerostris bankana</name>
    <dbReference type="NCBI Taxonomy" id="172846"/>
    <lineage>
        <taxon>Eukaryota</taxon>
        <taxon>Metazoa</taxon>
        <taxon>Ecdysozoa</taxon>
        <taxon>Arthropoda</taxon>
        <taxon>Chelicerata</taxon>
        <taxon>Arachnida</taxon>
        <taxon>Araneae</taxon>
        <taxon>Araneomorphae</taxon>
        <taxon>Entelegynae</taxon>
        <taxon>Araneoidea</taxon>
        <taxon>Araneidae</taxon>
        <taxon>Caerostris</taxon>
    </lineage>
</organism>
<dbReference type="AlphaFoldDB" id="A0AAV4S2A0"/>